<dbReference type="PROSITE" id="PS51071">
    <property type="entry name" value="HTH_RPIR"/>
    <property type="match status" value="1"/>
</dbReference>
<accession>X0PCM5</accession>
<keyword evidence="3" id="KW-1185">Reference proteome</keyword>
<dbReference type="EMBL" id="AZGA01000088">
    <property type="protein sequence ID" value="KRM30667.1"/>
    <property type="molecule type" value="Genomic_DNA"/>
</dbReference>
<dbReference type="GO" id="GO:0097367">
    <property type="term" value="F:carbohydrate derivative binding"/>
    <property type="evidence" value="ECO:0007669"/>
    <property type="project" value="InterPro"/>
</dbReference>
<dbReference type="SUPFAM" id="SSF53697">
    <property type="entry name" value="SIS domain"/>
    <property type="match status" value="1"/>
</dbReference>
<sequence>MLNQAGKDIPNIEVLVNRLSKVATESGTYEKIARYIEKNYNEIVFLTAIELSKVVGVSQGSISRFCIQMGYKGYNDFLRYLQKVVSTEMTMPRRLKVLDRDNKDSNSNILGQEIDNIQELQEVIQQDAYQSLVNVITNSDKLVLISDRMSETLMPYMYYILDKLRPNIYQVRPGTASWDNLELNSTKGVTILTILLPRYSKIMVNKLKSLHEAGYAISGITDSRLSPLMQLADNPVITPITTSSVFDVYSTPILLINLLVRDAAKKLPNIKDRLKQIENQNIKNDVFYS</sequence>
<dbReference type="InterPro" id="IPR000281">
    <property type="entry name" value="HTH_RpiR"/>
</dbReference>
<evidence type="ECO:0000313" key="2">
    <source>
        <dbReference type="EMBL" id="KRM30667.1"/>
    </source>
</evidence>
<dbReference type="AlphaFoldDB" id="X0PCM5"/>
<dbReference type="InterPro" id="IPR047640">
    <property type="entry name" value="RpiR-like"/>
</dbReference>
<feature type="domain" description="HTH rpiR-type" evidence="1">
    <location>
        <begin position="12"/>
        <end position="88"/>
    </location>
</feature>
<protein>
    <submittedName>
        <fullName evidence="2">RpiR family transcriptional regulator</fullName>
    </submittedName>
</protein>
<dbReference type="Proteomes" id="UP000051236">
    <property type="component" value="Unassembled WGS sequence"/>
</dbReference>
<dbReference type="InterPro" id="IPR046348">
    <property type="entry name" value="SIS_dom_sf"/>
</dbReference>
<dbReference type="Pfam" id="PF01418">
    <property type="entry name" value="HTH_6"/>
    <property type="match status" value="1"/>
</dbReference>
<reference evidence="2 3" key="1">
    <citation type="journal article" date="2015" name="Genome Announc.">
        <title>Expanding the biotechnology potential of lactobacilli through comparative genomics of 213 strains and associated genera.</title>
        <authorList>
            <person name="Sun Z."/>
            <person name="Harris H.M."/>
            <person name="McCann A."/>
            <person name="Guo C."/>
            <person name="Argimon S."/>
            <person name="Zhang W."/>
            <person name="Yang X."/>
            <person name="Jeffery I.B."/>
            <person name="Cooney J.C."/>
            <person name="Kagawa T.F."/>
            <person name="Liu W."/>
            <person name="Song Y."/>
            <person name="Salvetti E."/>
            <person name="Wrobel A."/>
            <person name="Rasinkangas P."/>
            <person name="Parkhill J."/>
            <person name="Rea M.C."/>
            <person name="O'Sullivan O."/>
            <person name="Ritari J."/>
            <person name="Douillard F.P."/>
            <person name="Paul Ross R."/>
            <person name="Yang R."/>
            <person name="Briner A.E."/>
            <person name="Felis G.E."/>
            <person name="de Vos W.M."/>
            <person name="Barrangou R."/>
            <person name="Klaenhammer T.R."/>
            <person name="Caufield P.W."/>
            <person name="Cui Y."/>
            <person name="Zhang H."/>
            <person name="O'Toole P.W."/>
        </authorList>
    </citation>
    <scope>NUCLEOTIDE SEQUENCE [LARGE SCALE GENOMIC DNA]</scope>
    <source>
        <strain evidence="2 3">DSM 18527</strain>
    </source>
</reference>
<evidence type="ECO:0000259" key="1">
    <source>
        <dbReference type="PROSITE" id="PS51071"/>
    </source>
</evidence>
<dbReference type="eggNOG" id="COG1737">
    <property type="taxonomic scope" value="Bacteria"/>
</dbReference>
<dbReference type="Gene3D" id="1.10.10.10">
    <property type="entry name" value="Winged helix-like DNA-binding domain superfamily/Winged helix DNA-binding domain"/>
    <property type="match status" value="1"/>
</dbReference>
<dbReference type="OrthoDB" id="1648815at2"/>
<dbReference type="GO" id="GO:0003700">
    <property type="term" value="F:DNA-binding transcription factor activity"/>
    <property type="evidence" value="ECO:0007669"/>
    <property type="project" value="InterPro"/>
</dbReference>
<name>X0PCM5_9LACO</name>
<dbReference type="Gene3D" id="3.40.50.10490">
    <property type="entry name" value="Glucose-6-phosphate isomerase like protein, domain 1"/>
    <property type="match status" value="1"/>
</dbReference>
<dbReference type="Pfam" id="PF01380">
    <property type="entry name" value="SIS"/>
    <property type="match status" value="1"/>
</dbReference>
<dbReference type="STRING" id="1423734.FC83_GL001803"/>
<dbReference type="PATRIC" id="fig|1423734.3.peg.1822"/>
<evidence type="ECO:0000313" key="3">
    <source>
        <dbReference type="Proteomes" id="UP000051236"/>
    </source>
</evidence>
<dbReference type="GO" id="GO:0003677">
    <property type="term" value="F:DNA binding"/>
    <property type="evidence" value="ECO:0007669"/>
    <property type="project" value="InterPro"/>
</dbReference>
<dbReference type="InterPro" id="IPR009057">
    <property type="entry name" value="Homeodomain-like_sf"/>
</dbReference>
<gene>
    <name evidence="2" type="ORF">FC83_GL001803</name>
</gene>
<organism evidence="2 3">
    <name type="scientific">Agrilactobacillus composti DSM 18527 = JCM 14202</name>
    <dbReference type="NCBI Taxonomy" id="1423734"/>
    <lineage>
        <taxon>Bacteria</taxon>
        <taxon>Bacillati</taxon>
        <taxon>Bacillota</taxon>
        <taxon>Bacilli</taxon>
        <taxon>Lactobacillales</taxon>
        <taxon>Lactobacillaceae</taxon>
        <taxon>Agrilactobacillus</taxon>
    </lineage>
</organism>
<proteinExistence type="predicted"/>
<dbReference type="PANTHER" id="PTHR30514">
    <property type="entry name" value="GLUCOKINASE"/>
    <property type="match status" value="1"/>
</dbReference>
<dbReference type="RefSeq" id="WP_035450575.1">
    <property type="nucleotide sequence ID" value="NZ_AZGA01000088.1"/>
</dbReference>
<dbReference type="SUPFAM" id="SSF46689">
    <property type="entry name" value="Homeodomain-like"/>
    <property type="match status" value="1"/>
</dbReference>
<dbReference type="InterPro" id="IPR001347">
    <property type="entry name" value="SIS_dom"/>
</dbReference>
<dbReference type="PANTHER" id="PTHR30514:SF18">
    <property type="entry name" value="RPIR-FAMILY TRANSCRIPTIONAL REGULATOR"/>
    <property type="match status" value="1"/>
</dbReference>
<comment type="caution">
    <text evidence="2">The sequence shown here is derived from an EMBL/GenBank/DDBJ whole genome shotgun (WGS) entry which is preliminary data.</text>
</comment>
<dbReference type="InterPro" id="IPR036388">
    <property type="entry name" value="WH-like_DNA-bd_sf"/>
</dbReference>
<dbReference type="GO" id="GO:1901135">
    <property type="term" value="P:carbohydrate derivative metabolic process"/>
    <property type="evidence" value="ECO:0007669"/>
    <property type="project" value="InterPro"/>
</dbReference>